<sequence length="293" mass="31054">MLEWRVRSNTHANYKPSLGIGRSMALALDANGASKVFVIGRREDKLKDVASEAINGSIIPIVGDITCKNSLQSAYEQVAAQTDYIDLLVPNSGVIGPPAGPKQGEISLSQLQNYLLDVPMEEFSDVFKVNVTGTFYSAVTFLPLLDAANSRRPPPVAGVLATPRPQIIIVSSIAGFLRVGLTGYAYHSSKAATNMLIKMLSSVLTKHNIRVNGIAPGPYYSEMSAEFYQKGGILGQGISDDSFPRTIVPLGRAGSTEDIAGMILWMAGAAGGYLNGSIIVSDGGRLGANPSSY</sequence>
<gene>
    <name evidence="1" type="ORF">NQ176_g706</name>
</gene>
<protein>
    <submittedName>
        <fullName evidence="1">Uncharacterized protein</fullName>
    </submittedName>
</protein>
<organism evidence="1 2">
    <name type="scientific">Zarea fungicola</name>
    <dbReference type="NCBI Taxonomy" id="93591"/>
    <lineage>
        <taxon>Eukaryota</taxon>
        <taxon>Fungi</taxon>
        <taxon>Dikarya</taxon>
        <taxon>Ascomycota</taxon>
        <taxon>Pezizomycotina</taxon>
        <taxon>Sordariomycetes</taxon>
        <taxon>Hypocreomycetidae</taxon>
        <taxon>Hypocreales</taxon>
        <taxon>Cordycipitaceae</taxon>
        <taxon>Zarea</taxon>
    </lineage>
</organism>
<evidence type="ECO:0000313" key="1">
    <source>
        <dbReference type="EMBL" id="KAJ2983408.1"/>
    </source>
</evidence>
<accession>A0ACC1NX87</accession>
<keyword evidence="2" id="KW-1185">Reference proteome</keyword>
<dbReference type="EMBL" id="JANJQO010000030">
    <property type="protein sequence ID" value="KAJ2983408.1"/>
    <property type="molecule type" value="Genomic_DNA"/>
</dbReference>
<dbReference type="Proteomes" id="UP001143910">
    <property type="component" value="Unassembled WGS sequence"/>
</dbReference>
<comment type="caution">
    <text evidence="1">The sequence shown here is derived from an EMBL/GenBank/DDBJ whole genome shotgun (WGS) entry which is preliminary data.</text>
</comment>
<name>A0ACC1NX87_9HYPO</name>
<reference evidence="1" key="1">
    <citation type="submission" date="2022-08" db="EMBL/GenBank/DDBJ databases">
        <title>Genome Sequence of Lecanicillium fungicola.</title>
        <authorList>
            <person name="Buettner E."/>
        </authorList>
    </citation>
    <scope>NUCLEOTIDE SEQUENCE</scope>
    <source>
        <strain evidence="1">Babe33</strain>
    </source>
</reference>
<evidence type="ECO:0000313" key="2">
    <source>
        <dbReference type="Proteomes" id="UP001143910"/>
    </source>
</evidence>
<proteinExistence type="predicted"/>